<keyword evidence="1" id="KW-0472">Membrane</keyword>
<keyword evidence="3" id="KW-1185">Reference proteome</keyword>
<keyword evidence="1" id="KW-1133">Transmembrane helix</keyword>
<dbReference type="OrthoDB" id="5060952at2759"/>
<accession>A0A9P5AS61</accession>
<feature type="transmembrane region" description="Helical" evidence="1">
    <location>
        <begin position="12"/>
        <end position="32"/>
    </location>
</feature>
<protein>
    <submittedName>
        <fullName evidence="2">Uncharacterized protein</fullName>
    </submittedName>
</protein>
<organism evidence="2 3">
    <name type="scientific">Fusarium beomiforme</name>
    <dbReference type="NCBI Taxonomy" id="44412"/>
    <lineage>
        <taxon>Eukaryota</taxon>
        <taxon>Fungi</taxon>
        <taxon>Dikarya</taxon>
        <taxon>Ascomycota</taxon>
        <taxon>Pezizomycotina</taxon>
        <taxon>Sordariomycetes</taxon>
        <taxon>Hypocreomycetidae</taxon>
        <taxon>Hypocreales</taxon>
        <taxon>Nectriaceae</taxon>
        <taxon>Fusarium</taxon>
        <taxon>Fusarium burgessii species complex</taxon>
    </lineage>
</organism>
<dbReference type="AlphaFoldDB" id="A0A9P5AS61"/>
<dbReference type="Proteomes" id="UP000730481">
    <property type="component" value="Unassembled WGS sequence"/>
</dbReference>
<comment type="caution">
    <text evidence="2">The sequence shown here is derived from an EMBL/GenBank/DDBJ whole genome shotgun (WGS) entry which is preliminary data.</text>
</comment>
<gene>
    <name evidence="2" type="ORF">FBEOM_2075</name>
</gene>
<name>A0A9P5AS61_9HYPO</name>
<feature type="transmembrane region" description="Helical" evidence="1">
    <location>
        <begin position="72"/>
        <end position="99"/>
    </location>
</feature>
<dbReference type="EMBL" id="PVQB02000071">
    <property type="protein sequence ID" value="KAF4343968.1"/>
    <property type="molecule type" value="Genomic_DNA"/>
</dbReference>
<reference evidence="2" key="2">
    <citation type="submission" date="2020-02" db="EMBL/GenBank/DDBJ databases">
        <title>Identification and distribution of gene clusters putatively required for synthesis of sphingolipid metabolism inhibitors in phylogenetically diverse species of the filamentous fungus Fusarium.</title>
        <authorList>
            <person name="Kim H.-S."/>
            <person name="Busman M."/>
            <person name="Brown D.W."/>
            <person name="Divon H."/>
            <person name="Uhlig S."/>
            <person name="Proctor R.H."/>
        </authorList>
    </citation>
    <scope>NUCLEOTIDE SEQUENCE</scope>
    <source>
        <strain evidence="2">NRRL 25174</strain>
    </source>
</reference>
<reference evidence="2" key="1">
    <citation type="journal article" date="2017" name="Mycologia">
        <title>Fusarium algeriense, sp. nov., a novel toxigenic crown rot pathogen of durum wheat from Algeria is nested in the Fusarium burgessii species complex.</title>
        <authorList>
            <person name="Laraba I."/>
            <person name="Keddad A."/>
            <person name="Boureghda H."/>
            <person name="Abdallah N."/>
            <person name="Vaughan M.M."/>
            <person name="Proctor R.H."/>
            <person name="Busman M."/>
            <person name="O'Donnell K."/>
        </authorList>
    </citation>
    <scope>NUCLEOTIDE SEQUENCE</scope>
    <source>
        <strain evidence="2">NRRL 25174</strain>
    </source>
</reference>
<evidence type="ECO:0000313" key="3">
    <source>
        <dbReference type="Proteomes" id="UP000730481"/>
    </source>
</evidence>
<feature type="transmembrane region" description="Helical" evidence="1">
    <location>
        <begin position="39"/>
        <end position="66"/>
    </location>
</feature>
<keyword evidence="1" id="KW-0812">Transmembrane</keyword>
<evidence type="ECO:0000313" key="2">
    <source>
        <dbReference type="EMBL" id="KAF4343968.1"/>
    </source>
</evidence>
<proteinExistence type="predicted"/>
<evidence type="ECO:0000256" key="1">
    <source>
        <dbReference type="SAM" id="Phobius"/>
    </source>
</evidence>
<sequence length="148" mass="16216">MPRLVDLYTAKLVCAVCFGWGVSIAMCSVFDIKSIIHFSVLLGCLFFVLAAGGICIAGLSIIAIFLSCVANAAIICLVVLLIPALQMACQKICAFFYMLRRICNGVIRFFESVIFFFEAFGDAVQRFPQAFDRLIERAGAYAATEARC</sequence>